<dbReference type="InterPro" id="IPR027417">
    <property type="entry name" value="P-loop_NTPase"/>
</dbReference>
<sequence length="203" mass="23570">GFAVPSRTARYVPVRQQYYSTRYTQVYRSVHRTVPVPSPGRNTGTVRYCEPWFRVILDEAQTIKNHRTQVARACCGLRAKRRWCLSGTPMQNAIDDLYSYFRFLKYDPYSVYSSFCASIKYPISKNTSSGYRKLQAVLKAVLLRCTKATLIDGEPILKLPPKSICLKKVDFSHEEREFYLKLEADSRQQFKVLTIQEVGLFTR</sequence>
<reference evidence="5" key="1">
    <citation type="submission" date="2021-05" db="UniProtKB">
        <authorList>
            <consortium name="EnsemblPlants"/>
        </authorList>
    </citation>
    <scope>IDENTIFICATION</scope>
    <source>
        <strain evidence="5">subsp. malaccensis</strain>
    </source>
</reference>
<organism evidence="5 6">
    <name type="scientific">Musa acuminata subsp. malaccensis</name>
    <name type="common">Wild banana</name>
    <name type="synonym">Musa malaccensis</name>
    <dbReference type="NCBI Taxonomy" id="214687"/>
    <lineage>
        <taxon>Eukaryota</taxon>
        <taxon>Viridiplantae</taxon>
        <taxon>Streptophyta</taxon>
        <taxon>Embryophyta</taxon>
        <taxon>Tracheophyta</taxon>
        <taxon>Spermatophyta</taxon>
        <taxon>Magnoliopsida</taxon>
        <taxon>Liliopsida</taxon>
        <taxon>Zingiberales</taxon>
        <taxon>Musaceae</taxon>
        <taxon>Musa</taxon>
    </lineage>
</organism>
<dbReference type="Gene3D" id="3.40.50.10810">
    <property type="entry name" value="Tandem AAA-ATPase domain"/>
    <property type="match status" value="1"/>
</dbReference>
<evidence type="ECO:0000259" key="4">
    <source>
        <dbReference type="Pfam" id="PF00176"/>
    </source>
</evidence>
<dbReference type="Proteomes" id="UP000012960">
    <property type="component" value="Unplaced"/>
</dbReference>
<dbReference type="Gramene" id="Ma05_t18930.1">
    <property type="protein sequence ID" value="Ma05_p18930.1"/>
    <property type="gene ID" value="Ma05_g18930"/>
</dbReference>
<dbReference type="PANTHER" id="PTHR45626:SF24">
    <property type="entry name" value="HELICASE-LIKE TRANSCRIPTION FACTOR CHR28-RELATED"/>
    <property type="match status" value="1"/>
</dbReference>
<evidence type="ECO:0000256" key="2">
    <source>
        <dbReference type="ARBA" id="ARBA00022801"/>
    </source>
</evidence>
<evidence type="ECO:0000313" key="5">
    <source>
        <dbReference type="EnsemblPlants" id="Ma05_p18930.1"/>
    </source>
</evidence>
<keyword evidence="3" id="KW-0067">ATP-binding</keyword>
<keyword evidence="2" id="KW-0378">Hydrolase</keyword>
<dbReference type="InParanoid" id="A0A804J633"/>
<evidence type="ECO:0000256" key="1">
    <source>
        <dbReference type="ARBA" id="ARBA00022741"/>
    </source>
</evidence>
<name>A0A804J633_MUSAM</name>
<evidence type="ECO:0000313" key="6">
    <source>
        <dbReference type="Proteomes" id="UP000012960"/>
    </source>
</evidence>
<proteinExistence type="predicted"/>
<dbReference type="SUPFAM" id="SSF52540">
    <property type="entry name" value="P-loop containing nucleoside triphosphate hydrolases"/>
    <property type="match status" value="1"/>
</dbReference>
<dbReference type="Pfam" id="PF00176">
    <property type="entry name" value="SNF2-rel_dom"/>
    <property type="match status" value="1"/>
</dbReference>
<dbReference type="GO" id="GO:0016787">
    <property type="term" value="F:hydrolase activity"/>
    <property type="evidence" value="ECO:0007669"/>
    <property type="project" value="UniProtKB-KW"/>
</dbReference>
<dbReference type="EnsemblPlants" id="Ma05_t18930.1">
    <property type="protein sequence ID" value="Ma05_p18930.1"/>
    <property type="gene ID" value="Ma05_g18930"/>
</dbReference>
<dbReference type="InterPro" id="IPR038718">
    <property type="entry name" value="SNF2-like_sf"/>
</dbReference>
<keyword evidence="6" id="KW-1185">Reference proteome</keyword>
<protein>
    <recommendedName>
        <fullName evidence="4">SNF2 N-terminal domain-containing protein</fullName>
    </recommendedName>
</protein>
<dbReference type="InterPro" id="IPR050628">
    <property type="entry name" value="SNF2_RAD54_helicase_TF"/>
</dbReference>
<dbReference type="PANTHER" id="PTHR45626">
    <property type="entry name" value="TRANSCRIPTION TERMINATION FACTOR 2-RELATED"/>
    <property type="match status" value="1"/>
</dbReference>
<dbReference type="InterPro" id="IPR000330">
    <property type="entry name" value="SNF2_N"/>
</dbReference>
<keyword evidence="1" id="KW-0547">Nucleotide-binding</keyword>
<dbReference type="GO" id="GO:0005524">
    <property type="term" value="F:ATP binding"/>
    <property type="evidence" value="ECO:0007669"/>
    <property type="project" value="UniProtKB-KW"/>
</dbReference>
<accession>A0A804J633</accession>
<dbReference type="FunFam" id="3.40.50.10810:FF:000068">
    <property type="entry name" value="SNF2 domain-containing protein / helicase domain-containing protein / zinc finger protein-like protein"/>
    <property type="match status" value="1"/>
</dbReference>
<feature type="domain" description="SNF2 N-terminal" evidence="4">
    <location>
        <begin position="46"/>
        <end position="184"/>
    </location>
</feature>
<evidence type="ECO:0000256" key="3">
    <source>
        <dbReference type="ARBA" id="ARBA00022840"/>
    </source>
</evidence>
<dbReference type="AlphaFoldDB" id="A0A804J633"/>